<evidence type="ECO:0000313" key="2">
    <source>
        <dbReference type="Proteomes" id="UP001151529"/>
    </source>
</evidence>
<name>A0A9Q0PT80_SALVM</name>
<reference evidence="1" key="1">
    <citation type="submission" date="2022-11" db="EMBL/GenBank/DDBJ databases">
        <authorList>
            <person name="Hyden B.L."/>
            <person name="Feng K."/>
            <person name="Yates T."/>
            <person name="Jawdy S."/>
            <person name="Smart L.B."/>
            <person name="Muchero W."/>
        </authorList>
    </citation>
    <scope>NUCLEOTIDE SEQUENCE</scope>
    <source>
        <tissue evidence="1">Shoot tip</tissue>
    </source>
</reference>
<dbReference type="Proteomes" id="UP001151529">
    <property type="component" value="Chromosome 13"/>
</dbReference>
<gene>
    <name evidence="1" type="ORF">OIU85_004773</name>
</gene>
<sequence>MLQTMKAPYQKVLNLNFGHFLPDVVDILHAKNKGSSFSSSWYIRLEAISSLLGGHLLLLFSNLSCLILTAATGNAHQWQLALHIFPMHGNIDIFNSLPAGRQES</sequence>
<protein>
    <submittedName>
        <fullName evidence="1">Uncharacterized protein</fullName>
    </submittedName>
</protein>
<organism evidence="1 2">
    <name type="scientific">Salix viminalis</name>
    <name type="common">Common osier</name>
    <name type="synonym">Basket willow</name>
    <dbReference type="NCBI Taxonomy" id="40686"/>
    <lineage>
        <taxon>Eukaryota</taxon>
        <taxon>Viridiplantae</taxon>
        <taxon>Streptophyta</taxon>
        <taxon>Embryophyta</taxon>
        <taxon>Tracheophyta</taxon>
        <taxon>Spermatophyta</taxon>
        <taxon>Magnoliopsida</taxon>
        <taxon>eudicotyledons</taxon>
        <taxon>Gunneridae</taxon>
        <taxon>Pentapetalae</taxon>
        <taxon>rosids</taxon>
        <taxon>fabids</taxon>
        <taxon>Malpighiales</taxon>
        <taxon>Salicaceae</taxon>
        <taxon>Saliceae</taxon>
        <taxon>Salix</taxon>
    </lineage>
</organism>
<comment type="caution">
    <text evidence="1">The sequence shown here is derived from an EMBL/GenBank/DDBJ whole genome shotgun (WGS) entry which is preliminary data.</text>
</comment>
<dbReference type="AlphaFoldDB" id="A0A9Q0PT80"/>
<evidence type="ECO:0000313" key="1">
    <source>
        <dbReference type="EMBL" id="KAJ6694015.1"/>
    </source>
</evidence>
<proteinExistence type="predicted"/>
<accession>A0A9Q0PT80</accession>
<dbReference type="EMBL" id="JAPFFL010000011">
    <property type="protein sequence ID" value="KAJ6694015.1"/>
    <property type="molecule type" value="Genomic_DNA"/>
</dbReference>
<reference evidence="1" key="2">
    <citation type="journal article" date="2023" name="Int. J. Mol. Sci.">
        <title>De Novo Assembly and Annotation of 11 Diverse Shrub Willow (Salix) Genomes Reveals Novel Gene Organization in Sex-Linked Regions.</title>
        <authorList>
            <person name="Hyden B."/>
            <person name="Feng K."/>
            <person name="Yates T.B."/>
            <person name="Jawdy S."/>
            <person name="Cereghino C."/>
            <person name="Smart L.B."/>
            <person name="Muchero W."/>
        </authorList>
    </citation>
    <scope>NUCLEOTIDE SEQUENCE [LARGE SCALE GENOMIC DNA]</scope>
    <source>
        <tissue evidence="1">Shoot tip</tissue>
    </source>
</reference>
<keyword evidence="2" id="KW-1185">Reference proteome</keyword>